<evidence type="ECO:0000313" key="16">
    <source>
        <dbReference type="Proteomes" id="UP000694392"/>
    </source>
</evidence>
<evidence type="ECO:0000256" key="1">
    <source>
        <dbReference type="ARBA" id="ARBA00001954"/>
    </source>
</evidence>
<evidence type="ECO:0000256" key="2">
    <source>
        <dbReference type="ARBA" id="ARBA00004123"/>
    </source>
</evidence>
<dbReference type="Gene3D" id="2.60.120.650">
    <property type="entry name" value="Cupin"/>
    <property type="match status" value="1"/>
</dbReference>
<evidence type="ECO:0000259" key="14">
    <source>
        <dbReference type="PROSITE" id="PS51184"/>
    </source>
</evidence>
<dbReference type="GO" id="GO:0045893">
    <property type="term" value="P:positive regulation of DNA-templated transcription"/>
    <property type="evidence" value="ECO:0007669"/>
    <property type="project" value="Ensembl"/>
</dbReference>
<dbReference type="Pfam" id="PF13621">
    <property type="entry name" value="Cupin_8"/>
    <property type="match status" value="1"/>
</dbReference>
<gene>
    <name evidence="15" type="primary">KDM8</name>
</gene>
<keyword evidence="10" id="KW-0804">Transcription</keyword>
<evidence type="ECO:0000256" key="11">
    <source>
        <dbReference type="ARBA" id="ARBA00023242"/>
    </source>
</evidence>
<dbReference type="InterPro" id="IPR056520">
    <property type="entry name" value="ARM_KDM8_N"/>
</dbReference>
<dbReference type="GO" id="GO:0004177">
    <property type="term" value="F:aminopeptidase activity"/>
    <property type="evidence" value="ECO:0007669"/>
    <property type="project" value="Ensembl"/>
</dbReference>
<keyword evidence="9" id="KW-0090">Biological rhythms</keyword>
<dbReference type="PANTHER" id="PTHR12461">
    <property type="entry name" value="HYPOXIA-INDUCIBLE FACTOR 1 ALPHA INHIBITOR-RELATED"/>
    <property type="match status" value="1"/>
</dbReference>
<keyword evidence="12" id="KW-0131">Cell cycle</keyword>
<dbReference type="GO" id="GO:0000086">
    <property type="term" value="P:G2/M transition of mitotic cell cycle"/>
    <property type="evidence" value="ECO:0007669"/>
    <property type="project" value="Ensembl"/>
</dbReference>
<comment type="cofactor">
    <cofactor evidence="1">
        <name>Fe(2+)</name>
        <dbReference type="ChEBI" id="CHEBI:29033"/>
    </cofactor>
</comment>
<organism evidence="15 16">
    <name type="scientific">Sphenodon punctatus</name>
    <name type="common">Tuatara</name>
    <name type="synonym">Hatteria punctata</name>
    <dbReference type="NCBI Taxonomy" id="8508"/>
    <lineage>
        <taxon>Eukaryota</taxon>
        <taxon>Metazoa</taxon>
        <taxon>Chordata</taxon>
        <taxon>Craniata</taxon>
        <taxon>Vertebrata</taxon>
        <taxon>Euteleostomi</taxon>
        <taxon>Lepidosauria</taxon>
        <taxon>Sphenodontia</taxon>
        <taxon>Sphenodontidae</taxon>
        <taxon>Sphenodon</taxon>
    </lineage>
</organism>
<evidence type="ECO:0000256" key="4">
    <source>
        <dbReference type="ARBA" id="ARBA00022853"/>
    </source>
</evidence>
<dbReference type="GO" id="GO:0002039">
    <property type="term" value="F:p53 binding"/>
    <property type="evidence" value="ECO:0007669"/>
    <property type="project" value="Ensembl"/>
</dbReference>
<keyword evidence="5" id="KW-0223">Dioxygenase</keyword>
<reference evidence="15" key="1">
    <citation type="submission" date="2025-08" db="UniProtKB">
        <authorList>
            <consortium name="Ensembl"/>
        </authorList>
    </citation>
    <scope>IDENTIFICATION</scope>
</reference>
<name>A0A8D0L7B9_SPHPU</name>
<dbReference type="GO" id="GO:0003682">
    <property type="term" value="F:chromatin binding"/>
    <property type="evidence" value="ECO:0007669"/>
    <property type="project" value="Ensembl"/>
</dbReference>
<dbReference type="GO" id="GO:0045892">
    <property type="term" value="P:negative regulation of DNA-templated transcription"/>
    <property type="evidence" value="ECO:0007669"/>
    <property type="project" value="Ensembl"/>
</dbReference>
<proteinExistence type="predicted"/>
<evidence type="ECO:0000256" key="7">
    <source>
        <dbReference type="ARBA" id="ARBA00023004"/>
    </source>
</evidence>
<sequence length="428" mass="48191">MSTPCSPEGPAAPPSPSADQALAGGSAWADIHALLPSTKEGLRLDFSEKVEGSVVSLLQQAGSLLYGARGNFVGDAREKCLRVSEIILDYSWEKLNIGTWRNVDKEWRRVYAYGCLFKALCLGDQPDARAEAVRVCDMGLLLGASILENILVRLINVLQQHLRRSKRPGADDAEEPGRKKIREACPTVPTIEPDAAIPRLHCPSLEHFRDNYLIPQKPVVLEGVVGHWPCMKKWSVDYLRQVAGCRTVPVEVGSRYTDKEWSQSLMTVDDFISRYIVSTNKIGYLAQHQLFEQIPELKQDICIPDYCCLGEGEEEDITINAWFGPEGTISPLHQDPQQNFLVQVIGRKYVRLYSPQESENLYPHETSLLRNTSQVDVEDPDLVNFPKFERAASQACILTPGQVLFVPVKYWHYVRSLDLSFSVSFWWS</sequence>
<evidence type="ECO:0000256" key="3">
    <source>
        <dbReference type="ARBA" id="ARBA00022723"/>
    </source>
</evidence>
<dbReference type="GO" id="GO:0031648">
    <property type="term" value="P:protein destabilization"/>
    <property type="evidence" value="ECO:0007669"/>
    <property type="project" value="Ensembl"/>
</dbReference>
<dbReference type="SUPFAM" id="SSF51197">
    <property type="entry name" value="Clavaminate synthase-like"/>
    <property type="match status" value="1"/>
</dbReference>
<keyword evidence="7" id="KW-0408">Iron</keyword>
<dbReference type="InterPro" id="IPR041667">
    <property type="entry name" value="Cupin_8"/>
</dbReference>
<evidence type="ECO:0000256" key="6">
    <source>
        <dbReference type="ARBA" id="ARBA00023002"/>
    </source>
</evidence>
<keyword evidence="11" id="KW-0539">Nucleus</keyword>
<dbReference type="OMA" id="KASYQEC"/>
<protein>
    <recommendedName>
        <fullName evidence="13">JmjC domain-containing protein 5</fullName>
    </recommendedName>
</protein>
<feature type="domain" description="JmjC" evidence="14">
    <location>
        <begin position="261"/>
        <end position="428"/>
    </location>
</feature>
<comment type="subcellular location">
    <subcellularLocation>
        <location evidence="2">Nucleus</location>
    </subcellularLocation>
</comment>
<dbReference type="GO" id="GO:0106157">
    <property type="term" value="F:peptidyl-arginine 3-dioxygenase activity"/>
    <property type="evidence" value="ECO:0007669"/>
    <property type="project" value="Ensembl"/>
</dbReference>
<keyword evidence="4" id="KW-0156">Chromatin regulator</keyword>
<dbReference type="PROSITE" id="PS51184">
    <property type="entry name" value="JMJC"/>
    <property type="match status" value="1"/>
</dbReference>
<evidence type="ECO:0000256" key="13">
    <source>
        <dbReference type="ARBA" id="ARBA00049800"/>
    </source>
</evidence>
<keyword evidence="3" id="KW-0479">Metal-binding</keyword>
<dbReference type="GO" id="GO:0005829">
    <property type="term" value="C:cytosol"/>
    <property type="evidence" value="ECO:0007669"/>
    <property type="project" value="Ensembl"/>
</dbReference>
<evidence type="ECO:0000256" key="8">
    <source>
        <dbReference type="ARBA" id="ARBA00023015"/>
    </source>
</evidence>
<evidence type="ECO:0000256" key="10">
    <source>
        <dbReference type="ARBA" id="ARBA00023163"/>
    </source>
</evidence>
<keyword evidence="6" id="KW-0560">Oxidoreductase</keyword>
<dbReference type="PANTHER" id="PTHR12461:SF106">
    <property type="entry name" value="BIFUNCTIONAL PEPTIDASE AND ARGINYL-HYDROXYLASE JMJD5"/>
    <property type="match status" value="1"/>
</dbReference>
<dbReference type="GO" id="GO:0046872">
    <property type="term" value="F:metal ion binding"/>
    <property type="evidence" value="ECO:0007669"/>
    <property type="project" value="UniProtKB-KW"/>
</dbReference>
<dbReference type="GO" id="GO:1901796">
    <property type="term" value="P:regulation of signal transduction by p53 class mediator"/>
    <property type="evidence" value="ECO:0007669"/>
    <property type="project" value="Ensembl"/>
</dbReference>
<evidence type="ECO:0000313" key="15">
    <source>
        <dbReference type="Ensembl" id="ENSSPUP00000012891.1"/>
    </source>
</evidence>
<dbReference type="FunFam" id="2.60.120.650:FF:000019">
    <property type="entry name" value="Bifunctional peptidase and arginyl-hydroxylase JMJD5"/>
    <property type="match status" value="1"/>
</dbReference>
<dbReference type="SMART" id="SM00558">
    <property type="entry name" value="JmjC"/>
    <property type="match status" value="1"/>
</dbReference>
<dbReference type="Ensembl" id="ENSSPUT00000013754.1">
    <property type="protein sequence ID" value="ENSSPUP00000012891.1"/>
    <property type="gene ID" value="ENSSPUG00000009940.1"/>
</dbReference>
<dbReference type="GO" id="GO:0004175">
    <property type="term" value="F:endopeptidase activity"/>
    <property type="evidence" value="ECO:0007669"/>
    <property type="project" value="Ensembl"/>
</dbReference>
<accession>A0A8D0L7B9</accession>
<dbReference type="GO" id="GO:0005654">
    <property type="term" value="C:nucleoplasm"/>
    <property type="evidence" value="ECO:0007669"/>
    <property type="project" value="Ensembl"/>
</dbReference>
<dbReference type="InterPro" id="IPR003347">
    <property type="entry name" value="JmjC_dom"/>
</dbReference>
<reference evidence="15" key="2">
    <citation type="submission" date="2025-09" db="UniProtKB">
        <authorList>
            <consortium name="Ensembl"/>
        </authorList>
    </citation>
    <scope>IDENTIFICATION</scope>
</reference>
<dbReference type="Pfam" id="PF24472">
    <property type="entry name" value="ARM_KDM8_N"/>
    <property type="match status" value="1"/>
</dbReference>
<dbReference type="AlphaFoldDB" id="A0A8D0L7B9"/>
<evidence type="ECO:0000256" key="9">
    <source>
        <dbReference type="ARBA" id="ARBA00023108"/>
    </source>
</evidence>
<dbReference type="GO" id="GO:0032922">
    <property type="term" value="P:circadian regulation of gene expression"/>
    <property type="evidence" value="ECO:0007669"/>
    <property type="project" value="Ensembl"/>
</dbReference>
<keyword evidence="16" id="KW-1185">Reference proteome</keyword>
<evidence type="ECO:0000256" key="5">
    <source>
        <dbReference type="ARBA" id="ARBA00022964"/>
    </source>
</evidence>
<dbReference type="GeneTree" id="ENSGT00940000158074"/>
<evidence type="ECO:0000256" key="12">
    <source>
        <dbReference type="ARBA" id="ARBA00023306"/>
    </source>
</evidence>
<keyword evidence="8" id="KW-0805">Transcription regulation</keyword>
<dbReference type="GO" id="GO:0051864">
    <property type="term" value="F:histone H3K36 demethylase activity"/>
    <property type="evidence" value="ECO:0007669"/>
    <property type="project" value="Ensembl"/>
</dbReference>
<dbReference type="GO" id="GO:0048144">
    <property type="term" value="P:fibroblast proliferation"/>
    <property type="evidence" value="ECO:0007669"/>
    <property type="project" value="Ensembl"/>
</dbReference>
<dbReference type="Proteomes" id="UP000694392">
    <property type="component" value="Unplaced"/>
</dbReference>